<dbReference type="InterPro" id="IPR001375">
    <property type="entry name" value="Peptidase_S9_cat"/>
</dbReference>
<name>A0A4U0FG99_9BACL</name>
<dbReference type="GO" id="GO:0008236">
    <property type="term" value="F:serine-type peptidase activity"/>
    <property type="evidence" value="ECO:0007669"/>
    <property type="project" value="InterPro"/>
</dbReference>
<dbReference type="Gene3D" id="3.40.50.1820">
    <property type="entry name" value="alpha/beta hydrolase"/>
    <property type="match status" value="1"/>
</dbReference>
<gene>
    <name evidence="2" type="ORF">E5161_01105</name>
</gene>
<dbReference type="InterPro" id="IPR053145">
    <property type="entry name" value="AB_hydrolase_Est10"/>
</dbReference>
<dbReference type="SUPFAM" id="SSF53474">
    <property type="entry name" value="alpha/beta-Hydrolases"/>
    <property type="match status" value="1"/>
</dbReference>
<dbReference type="InterPro" id="IPR029058">
    <property type="entry name" value="AB_hydrolase_fold"/>
</dbReference>
<dbReference type="AlphaFoldDB" id="A0A4U0FG99"/>
<dbReference type="GO" id="GO:0052689">
    <property type="term" value="F:carboxylic ester hydrolase activity"/>
    <property type="evidence" value="ECO:0007669"/>
    <property type="project" value="TreeGrafter"/>
</dbReference>
<feature type="domain" description="Peptidase S9 prolyl oligopeptidase catalytic" evidence="1">
    <location>
        <begin position="110"/>
        <end position="279"/>
    </location>
</feature>
<keyword evidence="3" id="KW-1185">Reference proteome</keyword>
<comment type="caution">
    <text evidence="2">The sequence shown here is derived from an EMBL/GenBank/DDBJ whole genome shotgun (WGS) entry which is preliminary data.</text>
</comment>
<evidence type="ECO:0000313" key="2">
    <source>
        <dbReference type="EMBL" id="TJY44026.1"/>
    </source>
</evidence>
<proteinExistence type="predicted"/>
<sequence>MMYRLTYLSGSFKVKGYLAYPDGFHFHAEDLKDRLRSHFGTGDLPVTELACCIRRETRDIRSHKWPVFIYCRGGIGKVGSVKTDWLEQISTIGRHLVFAPCYRGAEGGEGRDEFGGNDREDVLSAYRFLESLPFVDANRITVMGFSRGAVNAALTAVHMANVRKLVLWGGVSDLAQTYEERIDLRRMLKRVVGGTPVRKPEAFRSRSPLYVADQFKCPVLIMHGTEDVQVDYLHGINMYHKLLENGVNADLHRYEGCGHHLPQAVHVHAIQRMFDWINK</sequence>
<accession>A0A4U0FG99</accession>
<organism evidence="2 3">
    <name type="scientific">Cohnella pontilimi</name>
    <dbReference type="NCBI Taxonomy" id="2564100"/>
    <lineage>
        <taxon>Bacteria</taxon>
        <taxon>Bacillati</taxon>
        <taxon>Bacillota</taxon>
        <taxon>Bacilli</taxon>
        <taxon>Bacillales</taxon>
        <taxon>Paenibacillaceae</taxon>
        <taxon>Cohnella</taxon>
    </lineage>
</organism>
<dbReference type="OrthoDB" id="9812921at2"/>
<dbReference type="PANTHER" id="PTHR43265">
    <property type="entry name" value="ESTERASE ESTD"/>
    <property type="match status" value="1"/>
</dbReference>
<evidence type="ECO:0000313" key="3">
    <source>
        <dbReference type="Proteomes" id="UP000309673"/>
    </source>
</evidence>
<dbReference type="Proteomes" id="UP000309673">
    <property type="component" value="Unassembled WGS sequence"/>
</dbReference>
<dbReference type="GO" id="GO:0006508">
    <property type="term" value="P:proteolysis"/>
    <property type="evidence" value="ECO:0007669"/>
    <property type="project" value="InterPro"/>
</dbReference>
<reference evidence="2 3" key="1">
    <citation type="submission" date="2019-04" db="EMBL/GenBank/DDBJ databases">
        <title>Cohnella sp. nov., isolated from soil.</title>
        <authorList>
            <person name="Kim W."/>
        </authorList>
    </citation>
    <scope>NUCLEOTIDE SEQUENCE [LARGE SCALE GENOMIC DNA]</scope>
    <source>
        <strain evidence="2 3">CAU 1483</strain>
    </source>
</reference>
<dbReference type="PANTHER" id="PTHR43265:SF1">
    <property type="entry name" value="ESTERASE ESTD"/>
    <property type="match status" value="1"/>
</dbReference>
<dbReference type="EMBL" id="SUPK01000001">
    <property type="protein sequence ID" value="TJY44026.1"/>
    <property type="molecule type" value="Genomic_DNA"/>
</dbReference>
<evidence type="ECO:0000259" key="1">
    <source>
        <dbReference type="Pfam" id="PF00326"/>
    </source>
</evidence>
<protein>
    <submittedName>
        <fullName evidence="2">S9 family peptidase</fullName>
    </submittedName>
</protein>
<dbReference type="Pfam" id="PF00326">
    <property type="entry name" value="Peptidase_S9"/>
    <property type="match status" value="1"/>
</dbReference>